<organism evidence="2 3">
    <name type="scientific">Natribacillus halophilus</name>
    <dbReference type="NCBI Taxonomy" id="549003"/>
    <lineage>
        <taxon>Bacteria</taxon>
        <taxon>Bacillati</taxon>
        <taxon>Bacillota</taxon>
        <taxon>Bacilli</taxon>
        <taxon>Bacillales</taxon>
        <taxon>Bacillaceae</taxon>
        <taxon>Natribacillus</taxon>
    </lineage>
</organism>
<dbReference type="Proteomes" id="UP000198853">
    <property type="component" value="Unassembled WGS sequence"/>
</dbReference>
<dbReference type="EMBL" id="FNEN01000013">
    <property type="protein sequence ID" value="SDJ06288.1"/>
    <property type="molecule type" value="Genomic_DNA"/>
</dbReference>
<evidence type="ECO:0000259" key="1">
    <source>
        <dbReference type="Pfam" id="PF08241"/>
    </source>
</evidence>
<dbReference type="RefSeq" id="WP_090399216.1">
    <property type="nucleotide sequence ID" value="NZ_FNEN01000013.1"/>
</dbReference>
<dbReference type="InterPro" id="IPR013216">
    <property type="entry name" value="Methyltransf_11"/>
</dbReference>
<dbReference type="AlphaFoldDB" id="A0A1G8QNM7"/>
<sequence>MNRSKLIRKFDRQARVYEKQRNMNMLGDWRHKLLQRADGDVLELAVGAGANFSYYPPDVNVLAVDFSPGMLDKAKEATEQSRLRQVTFKQADIETLDFPDDSIDTIVSTLSFCGYEQPMQMLNKVNRWCKPSGQVLLLEHGASLNPALSFIQKSVDPLSHRIVGCHMDRDILGLVEASDLYMDMAESHWRGIFHLIWARPGD</sequence>
<evidence type="ECO:0000313" key="3">
    <source>
        <dbReference type="Proteomes" id="UP000198853"/>
    </source>
</evidence>
<protein>
    <submittedName>
        <fullName evidence="2">Ubiquinone/menaquinone biosynthesis C-methylase UbiE</fullName>
    </submittedName>
</protein>
<keyword evidence="2" id="KW-0489">Methyltransferase</keyword>
<dbReference type="Gene3D" id="3.40.50.150">
    <property type="entry name" value="Vaccinia Virus protein VP39"/>
    <property type="match status" value="1"/>
</dbReference>
<reference evidence="2 3" key="1">
    <citation type="submission" date="2016-10" db="EMBL/GenBank/DDBJ databases">
        <authorList>
            <person name="de Groot N.N."/>
        </authorList>
    </citation>
    <scope>NUCLEOTIDE SEQUENCE [LARGE SCALE GENOMIC DNA]</scope>
    <source>
        <strain evidence="2 3">DSM 21771</strain>
    </source>
</reference>
<keyword evidence="3" id="KW-1185">Reference proteome</keyword>
<evidence type="ECO:0000313" key="2">
    <source>
        <dbReference type="EMBL" id="SDJ06288.1"/>
    </source>
</evidence>
<dbReference type="Pfam" id="PF08241">
    <property type="entry name" value="Methyltransf_11"/>
    <property type="match status" value="1"/>
</dbReference>
<dbReference type="CDD" id="cd02440">
    <property type="entry name" value="AdoMet_MTases"/>
    <property type="match status" value="1"/>
</dbReference>
<dbReference type="GO" id="GO:0032259">
    <property type="term" value="P:methylation"/>
    <property type="evidence" value="ECO:0007669"/>
    <property type="project" value="UniProtKB-KW"/>
</dbReference>
<dbReference type="InterPro" id="IPR052356">
    <property type="entry name" value="Thiol_S-MT"/>
</dbReference>
<dbReference type="SUPFAM" id="SSF53335">
    <property type="entry name" value="S-adenosyl-L-methionine-dependent methyltransferases"/>
    <property type="match status" value="1"/>
</dbReference>
<gene>
    <name evidence="2" type="ORF">SAMN04488123_11320</name>
</gene>
<dbReference type="InterPro" id="IPR029063">
    <property type="entry name" value="SAM-dependent_MTases_sf"/>
</dbReference>
<dbReference type="GO" id="GO:0008757">
    <property type="term" value="F:S-adenosylmethionine-dependent methyltransferase activity"/>
    <property type="evidence" value="ECO:0007669"/>
    <property type="project" value="InterPro"/>
</dbReference>
<proteinExistence type="predicted"/>
<dbReference type="PANTHER" id="PTHR45036">
    <property type="entry name" value="METHYLTRANSFERASE LIKE 7B"/>
    <property type="match status" value="1"/>
</dbReference>
<accession>A0A1G8QNM7</accession>
<dbReference type="OrthoDB" id="9772751at2"/>
<feature type="domain" description="Methyltransferase type 11" evidence="1">
    <location>
        <begin position="42"/>
        <end position="136"/>
    </location>
</feature>
<dbReference type="PANTHER" id="PTHR45036:SF1">
    <property type="entry name" value="METHYLTRANSFERASE LIKE 7A"/>
    <property type="match status" value="1"/>
</dbReference>
<keyword evidence="2" id="KW-0830">Ubiquinone</keyword>
<name>A0A1G8QNM7_9BACI</name>
<keyword evidence="2" id="KW-0808">Transferase</keyword>